<dbReference type="InterPro" id="IPR050807">
    <property type="entry name" value="TransReg_Diox_bact_type"/>
</dbReference>
<dbReference type="SUPFAM" id="SSF47413">
    <property type="entry name" value="lambda repressor-like DNA-binding domains"/>
    <property type="match status" value="1"/>
</dbReference>
<dbReference type="PANTHER" id="PTHR46797">
    <property type="entry name" value="HTH-TYPE TRANSCRIPTIONAL REGULATOR"/>
    <property type="match status" value="1"/>
</dbReference>
<keyword evidence="2" id="KW-0238">DNA-binding</keyword>
<dbReference type="InterPro" id="IPR010982">
    <property type="entry name" value="Lambda_DNA-bd_dom_sf"/>
</dbReference>
<keyword evidence="1" id="KW-0805">Transcription regulation</keyword>
<dbReference type="Pfam" id="PF01381">
    <property type="entry name" value="HTH_3"/>
    <property type="match status" value="1"/>
</dbReference>
<organism evidence="5 6">
    <name type="scientific">Phaeodactylibacter luteus</name>
    <dbReference type="NCBI Taxonomy" id="1564516"/>
    <lineage>
        <taxon>Bacteria</taxon>
        <taxon>Pseudomonadati</taxon>
        <taxon>Bacteroidota</taxon>
        <taxon>Saprospiria</taxon>
        <taxon>Saprospirales</taxon>
        <taxon>Haliscomenobacteraceae</taxon>
        <taxon>Phaeodactylibacter</taxon>
    </lineage>
</organism>
<evidence type="ECO:0000256" key="1">
    <source>
        <dbReference type="ARBA" id="ARBA00023015"/>
    </source>
</evidence>
<dbReference type="RefSeq" id="WP_147168301.1">
    <property type="nucleotide sequence ID" value="NZ_VOOR01000032.1"/>
</dbReference>
<evidence type="ECO:0000313" key="6">
    <source>
        <dbReference type="Proteomes" id="UP000321580"/>
    </source>
</evidence>
<evidence type="ECO:0000256" key="2">
    <source>
        <dbReference type="ARBA" id="ARBA00023125"/>
    </source>
</evidence>
<gene>
    <name evidence="5" type="ORF">FRY97_14615</name>
</gene>
<dbReference type="Proteomes" id="UP000321580">
    <property type="component" value="Unassembled WGS sequence"/>
</dbReference>
<dbReference type="SMART" id="SM00530">
    <property type="entry name" value="HTH_XRE"/>
    <property type="match status" value="1"/>
</dbReference>
<dbReference type="Gene3D" id="1.10.260.40">
    <property type="entry name" value="lambda repressor-like DNA-binding domains"/>
    <property type="match status" value="1"/>
</dbReference>
<dbReference type="CDD" id="cd00093">
    <property type="entry name" value="HTH_XRE"/>
    <property type="match status" value="1"/>
</dbReference>
<sequence>MEIKSKIGNRIKELREVKQMSQKDLAYASDLDRSYIASVENGQRNISIVNIEKIAVALGVSLKEFFGNDKFDNDSTSS</sequence>
<dbReference type="GO" id="GO:0003677">
    <property type="term" value="F:DNA binding"/>
    <property type="evidence" value="ECO:0007669"/>
    <property type="project" value="UniProtKB-KW"/>
</dbReference>
<dbReference type="GO" id="GO:0003700">
    <property type="term" value="F:DNA-binding transcription factor activity"/>
    <property type="evidence" value="ECO:0007669"/>
    <property type="project" value="TreeGrafter"/>
</dbReference>
<comment type="caution">
    <text evidence="5">The sequence shown here is derived from an EMBL/GenBank/DDBJ whole genome shotgun (WGS) entry which is preliminary data.</text>
</comment>
<name>A0A5C6RK81_9BACT</name>
<evidence type="ECO:0000259" key="4">
    <source>
        <dbReference type="PROSITE" id="PS50943"/>
    </source>
</evidence>
<feature type="domain" description="HTH cro/C1-type" evidence="4">
    <location>
        <begin position="11"/>
        <end position="65"/>
    </location>
</feature>
<dbReference type="GO" id="GO:0005829">
    <property type="term" value="C:cytosol"/>
    <property type="evidence" value="ECO:0007669"/>
    <property type="project" value="TreeGrafter"/>
</dbReference>
<protein>
    <submittedName>
        <fullName evidence="5">Helix-turn-helix transcriptional regulator</fullName>
    </submittedName>
</protein>
<dbReference type="OrthoDB" id="9814553at2"/>
<dbReference type="PROSITE" id="PS50943">
    <property type="entry name" value="HTH_CROC1"/>
    <property type="match status" value="1"/>
</dbReference>
<accession>A0A5C6RK81</accession>
<evidence type="ECO:0000256" key="3">
    <source>
        <dbReference type="ARBA" id="ARBA00023163"/>
    </source>
</evidence>
<keyword evidence="6" id="KW-1185">Reference proteome</keyword>
<keyword evidence="3" id="KW-0804">Transcription</keyword>
<reference evidence="5 6" key="1">
    <citation type="submission" date="2019-08" db="EMBL/GenBank/DDBJ databases">
        <title>Genome of Phaeodactylibacter luteus.</title>
        <authorList>
            <person name="Bowman J.P."/>
        </authorList>
    </citation>
    <scope>NUCLEOTIDE SEQUENCE [LARGE SCALE GENOMIC DNA]</scope>
    <source>
        <strain evidence="5 6">KCTC 42180</strain>
    </source>
</reference>
<proteinExistence type="predicted"/>
<dbReference type="PANTHER" id="PTHR46797:SF23">
    <property type="entry name" value="HTH-TYPE TRANSCRIPTIONAL REGULATOR SUTR"/>
    <property type="match status" value="1"/>
</dbReference>
<evidence type="ECO:0000313" key="5">
    <source>
        <dbReference type="EMBL" id="TXB62279.1"/>
    </source>
</evidence>
<dbReference type="InterPro" id="IPR001387">
    <property type="entry name" value="Cro/C1-type_HTH"/>
</dbReference>
<dbReference type="EMBL" id="VOOR01000032">
    <property type="protein sequence ID" value="TXB62279.1"/>
    <property type="molecule type" value="Genomic_DNA"/>
</dbReference>
<dbReference type="AlphaFoldDB" id="A0A5C6RK81"/>